<keyword evidence="3" id="KW-1185">Reference proteome</keyword>
<evidence type="ECO:0000313" key="2">
    <source>
        <dbReference type="EMBL" id="KAE8656039.1"/>
    </source>
</evidence>
<comment type="caution">
    <text evidence="2">The sequence shown here is derived from an EMBL/GenBank/DDBJ whole genome shotgun (WGS) entry which is preliminary data.</text>
</comment>
<gene>
    <name evidence="2" type="ORF">F3Y22_tig00117011pilonHSYRG00011</name>
</gene>
<feature type="region of interest" description="Disordered" evidence="1">
    <location>
        <begin position="258"/>
        <end position="297"/>
    </location>
</feature>
<evidence type="ECO:0000256" key="1">
    <source>
        <dbReference type="SAM" id="MobiDB-lite"/>
    </source>
</evidence>
<protein>
    <submittedName>
        <fullName evidence="2">Uncharacterized protein</fullName>
    </submittedName>
</protein>
<organism evidence="2 3">
    <name type="scientific">Hibiscus syriacus</name>
    <name type="common">Rose of Sharon</name>
    <dbReference type="NCBI Taxonomy" id="106335"/>
    <lineage>
        <taxon>Eukaryota</taxon>
        <taxon>Viridiplantae</taxon>
        <taxon>Streptophyta</taxon>
        <taxon>Embryophyta</taxon>
        <taxon>Tracheophyta</taxon>
        <taxon>Spermatophyta</taxon>
        <taxon>Magnoliopsida</taxon>
        <taxon>eudicotyledons</taxon>
        <taxon>Gunneridae</taxon>
        <taxon>Pentapetalae</taxon>
        <taxon>rosids</taxon>
        <taxon>malvids</taxon>
        <taxon>Malvales</taxon>
        <taxon>Malvaceae</taxon>
        <taxon>Malvoideae</taxon>
        <taxon>Hibiscus</taxon>
    </lineage>
</organism>
<reference evidence="2" key="1">
    <citation type="submission" date="2019-09" db="EMBL/GenBank/DDBJ databases">
        <title>Draft genome information of white flower Hibiscus syriacus.</title>
        <authorList>
            <person name="Kim Y.-M."/>
        </authorList>
    </citation>
    <scope>NUCLEOTIDE SEQUENCE [LARGE SCALE GENOMIC DNA]</scope>
    <source>
        <strain evidence="2">YM2019G1</strain>
    </source>
</reference>
<dbReference type="Proteomes" id="UP000436088">
    <property type="component" value="Unassembled WGS sequence"/>
</dbReference>
<sequence>MKFLSSSTENMFCKIDFNDVFGGPPRRPSVQEIRYSFGEDVVDSTSDETVVASRNPWSGLSEKPVYSEEVTLNRRRCSRNDFFDDIFRGNQSLTSSPRKYEMRTFCTGFTDIEPFFSIEIFVLDTNLYSTFAPESDDNWFHFSIYKWANKGGVPFAIPLRGSHRFKDKDKLQGCSSANGWIACEGIAVEPKEENLHNNFSTTDRMSSEDNKKHNSLIDGRNKFNEPVQIIKEGNVPKSRSESWSKSAYKKVSGDTILPSSKAEKKTQYSISPVGKETYKPRLKPPNNVDGNGKGRGRGNVKEFIKIFNQDGSLKPRADVATENHRSRLKQKNNKIVDIFQFSFQITRQLNDAEILRYLIEAEPLMDCSTWVLWVDSGWKPVPLQDIIGRAVKKSYQSSSVSSSRMHGLGSTRPTRSDLLFARSIATFHPFKKNARFEVHREIFYKPFLQ</sequence>
<feature type="region of interest" description="Disordered" evidence="1">
    <location>
        <begin position="198"/>
        <end position="219"/>
    </location>
</feature>
<accession>A0A6A2XCB6</accession>
<evidence type="ECO:0000313" key="3">
    <source>
        <dbReference type="Proteomes" id="UP000436088"/>
    </source>
</evidence>
<dbReference type="AlphaFoldDB" id="A0A6A2XCB6"/>
<proteinExistence type="predicted"/>
<name>A0A6A2XCB6_HIBSY</name>
<dbReference type="EMBL" id="VEPZ02001772">
    <property type="protein sequence ID" value="KAE8656039.1"/>
    <property type="molecule type" value="Genomic_DNA"/>
</dbReference>